<reference evidence="2 3" key="1">
    <citation type="submission" date="2020-07" db="EMBL/GenBank/DDBJ databases">
        <title>Sequencing the genomes of 1000 actinobacteria strains.</title>
        <authorList>
            <person name="Klenk H.-P."/>
        </authorList>
    </citation>
    <scope>NUCLEOTIDE SEQUENCE [LARGE SCALE GENOMIC DNA]</scope>
    <source>
        <strain evidence="2 3">DSM 22083</strain>
    </source>
</reference>
<keyword evidence="3" id="KW-1185">Reference proteome</keyword>
<dbReference type="AlphaFoldDB" id="A0A7Y9LA71"/>
<evidence type="ECO:0000313" key="3">
    <source>
        <dbReference type="Proteomes" id="UP000569914"/>
    </source>
</evidence>
<gene>
    <name evidence="2" type="ORF">BKA15_001681</name>
</gene>
<dbReference type="Proteomes" id="UP000569914">
    <property type="component" value="Unassembled WGS sequence"/>
</dbReference>
<evidence type="ECO:0000256" key="1">
    <source>
        <dbReference type="SAM" id="MobiDB-lite"/>
    </source>
</evidence>
<comment type="caution">
    <text evidence="2">The sequence shown here is derived from an EMBL/GenBank/DDBJ whole genome shotgun (WGS) entry which is preliminary data.</text>
</comment>
<organism evidence="2 3">
    <name type="scientific">Microlunatus parietis</name>
    <dbReference type="NCBI Taxonomy" id="682979"/>
    <lineage>
        <taxon>Bacteria</taxon>
        <taxon>Bacillati</taxon>
        <taxon>Actinomycetota</taxon>
        <taxon>Actinomycetes</taxon>
        <taxon>Propionibacteriales</taxon>
        <taxon>Propionibacteriaceae</taxon>
        <taxon>Microlunatus</taxon>
    </lineage>
</organism>
<accession>A0A7Y9LA71</accession>
<feature type="compositionally biased region" description="Basic and acidic residues" evidence="1">
    <location>
        <begin position="31"/>
        <end position="53"/>
    </location>
</feature>
<name>A0A7Y9LA71_9ACTN</name>
<sequence>MISLLAFAVLVAAIIGVLEFTRRRHPTFRPGYDERGDRDAQRHAADLAAREPDAEAPASRAEARFQPACRVPANASSTA</sequence>
<proteinExistence type="predicted"/>
<protein>
    <submittedName>
        <fullName evidence="2">Uncharacterized protein</fullName>
    </submittedName>
</protein>
<dbReference type="EMBL" id="JACCBU010000001">
    <property type="protein sequence ID" value="NYE70352.1"/>
    <property type="molecule type" value="Genomic_DNA"/>
</dbReference>
<evidence type="ECO:0000313" key="2">
    <source>
        <dbReference type="EMBL" id="NYE70352.1"/>
    </source>
</evidence>
<feature type="region of interest" description="Disordered" evidence="1">
    <location>
        <begin position="26"/>
        <end position="79"/>
    </location>
</feature>
<dbReference type="RefSeq" id="WP_179749734.1">
    <property type="nucleotide sequence ID" value="NZ_JACCBU010000001.1"/>
</dbReference>